<sequence>MSERDQALEVIQIKLWSQASPQIAASVMGMGLAEVLARTGTVTWCASPSRIVFDRGNRETLLSAISGVATQMRGLSKELSAGRITLDSLAARFSLYASHAGSIAAQIECQETVTWQASLQARRAGGWA</sequence>
<evidence type="ECO:0008006" key="3">
    <source>
        <dbReference type="Google" id="ProtNLM"/>
    </source>
</evidence>
<evidence type="ECO:0000313" key="2">
    <source>
        <dbReference type="Proteomes" id="UP000323565"/>
    </source>
</evidence>
<reference evidence="1 2" key="1">
    <citation type="submission" date="2019-08" db="EMBL/GenBank/DDBJ databases">
        <title>Dermacoccus abyssi strain HZAU 226, whole genome Nanopore sequencing project.</title>
        <authorList>
            <person name="Guo A."/>
            <person name="Zhang X."/>
            <person name="Ruan Y."/>
            <person name="Liu W."/>
            <person name="Chen Q."/>
            <person name="Gu L."/>
        </authorList>
    </citation>
    <scope>NUCLEOTIDE SEQUENCE [LARGE SCALE GENOMIC DNA]</scope>
    <source>
        <strain evidence="1 2">HZAU 226</strain>
        <plasmid evidence="1 2">unnamed</plasmid>
    </source>
</reference>
<geneLocation type="plasmid" evidence="1 2">
    <name>unnamed</name>
</geneLocation>
<protein>
    <recommendedName>
        <fullName evidence="3">DUF222 domain-containing protein</fullName>
    </recommendedName>
</protein>
<name>A0ABX5ZD98_9MICO</name>
<gene>
    <name evidence="1" type="ORF">FV141_14295</name>
</gene>
<keyword evidence="2" id="KW-1185">Reference proteome</keyword>
<keyword evidence="1" id="KW-0614">Plasmid</keyword>
<organism evidence="1 2">
    <name type="scientific">Dermacoccus abyssi</name>
    <dbReference type="NCBI Taxonomy" id="322596"/>
    <lineage>
        <taxon>Bacteria</taxon>
        <taxon>Bacillati</taxon>
        <taxon>Actinomycetota</taxon>
        <taxon>Actinomycetes</taxon>
        <taxon>Micrococcales</taxon>
        <taxon>Dermacoccaceae</taxon>
        <taxon>Dermacoccus</taxon>
    </lineage>
</organism>
<proteinExistence type="predicted"/>
<dbReference type="EMBL" id="CP043032">
    <property type="protein sequence ID" value="QEH94789.1"/>
    <property type="molecule type" value="Genomic_DNA"/>
</dbReference>
<accession>A0ABX5ZD98</accession>
<dbReference type="Proteomes" id="UP000323565">
    <property type="component" value="Plasmid unnamed"/>
</dbReference>
<evidence type="ECO:0000313" key="1">
    <source>
        <dbReference type="EMBL" id="QEH94789.1"/>
    </source>
</evidence>